<dbReference type="GO" id="GO:2000042">
    <property type="term" value="P:negative regulation of double-strand break repair via homologous recombination"/>
    <property type="evidence" value="ECO:0007669"/>
    <property type="project" value="Ensembl"/>
</dbReference>
<keyword evidence="8" id="KW-0234">DNA repair</keyword>
<comment type="similarity">
    <text evidence="3">Belongs to the PARI family.</text>
</comment>
<evidence type="ECO:0000256" key="10">
    <source>
        <dbReference type="ARBA" id="ARBA00031632"/>
    </source>
</evidence>
<keyword evidence="15" id="KW-1185">Reference proteome</keyword>
<evidence type="ECO:0000256" key="6">
    <source>
        <dbReference type="ARBA" id="ARBA00022763"/>
    </source>
</evidence>
<feature type="compositionally biased region" description="Polar residues" evidence="13">
    <location>
        <begin position="533"/>
        <end position="550"/>
    </location>
</feature>
<dbReference type="GeneTree" id="ENSGT00390000006088"/>
<evidence type="ECO:0000313" key="15">
    <source>
        <dbReference type="Proteomes" id="UP000007648"/>
    </source>
</evidence>
<evidence type="ECO:0000256" key="2">
    <source>
        <dbReference type="ARBA" id="ARBA00004496"/>
    </source>
</evidence>
<keyword evidence="7" id="KW-0238">DNA-binding</keyword>
<evidence type="ECO:0000313" key="14">
    <source>
        <dbReference type="Ensembl" id="ENSSHAP00000006220.2"/>
    </source>
</evidence>
<evidence type="ECO:0000256" key="5">
    <source>
        <dbReference type="ARBA" id="ARBA00022490"/>
    </source>
</evidence>
<evidence type="ECO:0000256" key="8">
    <source>
        <dbReference type="ARBA" id="ARBA00023204"/>
    </source>
</evidence>
<dbReference type="FunFam" id="1.10.486.10:FF:000004">
    <property type="entry name" value="PCNA-interacting partner isoform X3"/>
    <property type="match status" value="1"/>
</dbReference>
<dbReference type="AlphaFoldDB" id="G3VSR5"/>
<name>G3VSR5_SARHA</name>
<feature type="region of interest" description="Disordered" evidence="13">
    <location>
        <begin position="474"/>
        <end position="562"/>
    </location>
</feature>
<comment type="subcellular location">
    <subcellularLocation>
        <location evidence="2">Cytoplasm</location>
    </subcellularLocation>
    <subcellularLocation>
        <location evidence="1">Nucleus</location>
    </subcellularLocation>
</comment>
<dbReference type="GO" id="GO:0006281">
    <property type="term" value="P:DNA repair"/>
    <property type="evidence" value="ECO:0007669"/>
    <property type="project" value="UniProtKB-KW"/>
</dbReference>
<gene>
    <name evidence="14" type="primary">PARPBP</name>
</gene>
<dbReference type="Ensembl" id="ENSSHAT00000006274.2">
    <property type="protein sequence ID" value="ENSSHAP00000006220.2"/>
    <property type="gene ID" value="ENSSHAG00000005413.2"/>
</dbReference>
<reference evidence="14 15" key="1">
    <citation type="journal article" date="2011" name="Proc. Natl. Acad. Sci. U.S.A.">
        <title>Genetic diversity and population structure of the endangered marsupial Sarcophilus harrisii (Tasmanian devil).</title>
        <authorList>
            <person name="Miller W."/>
            <person name="Hayes V.M."/>
            <person name="Ratan A."/>
            <person name="Petersen D.C."/>
            <person name="Wittekindt N.E."/>
            <person name="Miller J."/>
            <person name="Walenz B."/>
            <person name="Knight J."/>
            <person name="Qi J."/>
            <person name="Zhao F."/>
            <person name="Wang Q."/>
            <person name="Bedoya-Reina O.C."/>
            <person name="Katiyar N."/>
            <person name="Tomsho L.P."/>
            <person name="Kasson L.M."/>
            <person name="Hardie R.A."/>
            <person name="Woodbridge P."/>
            <person name="Tindall E.A."/>
            <person name="Bertelsen M.F."/>
            <person name="Dixon D."/>
            <person name="Pyecroft S."/>
            <person name="Helgen K.M."/>
            <person name="Lesk A.M."/>
            <person name="Pringle T.H."/>
            <person name="Patterson N."/>
            <person name="Zhang Y."/>
            <person name="Kreiss A."/>
            <person name="Woods G.M."/>
            <person name="Jones M.E."/>
            <person name="Schuster S.C."/>
        </authorList>
    </citation>
    <scope>NUCLEOTIDE SEQUENCE [LARGE SCALE GENOMIC DNA]</scope>
</reference>
<sequence>MTSGKMAPLSETVLEMIKSLRKNWHSLCPSERTTVCGADFMLQALQLSMAEINKQHFGEFTVSLSDVLMAWKQLLHEKLDLPFEDMEVVEHYKDIRKTYDAFLKNANILDLIDVYQKCQTLTSTCENKVMSPVQLLDFISGRSCTSYENINPFGSESPTTKCNLNNKKVQSIARKIICSYLSLLVNSKNDLALAHIINIPDRELGREAFTDLKHAAREKQMPVFLVATSFIRMIELGGKGYAPSPSDPLRTHGKGLNKFIIFMDKLEEILGEIPNPRIAGGRILSAIKTELIKGRSSGDPFRQATEEVTQDLDLRIKNIINSQEEDGVVNTTGSSPARPRSHAINHGTAYCGRDTVKILLVLLDEEAANPPTENKAELLYGDENTTSYTGTPILTLFSSPIQANEFLIKPLRERVQKSMEEKKIKMKQTLIRSQFACTYKDDFMTSYERCSNRNHSTEEPASTTLLRIALTEGMNSSDGEPTLGTSSGNVQLNRSKSEKVSKKSSDQTGNKAPKRKQVDLNSDSGLCIHENELSQPQMSKIPKTSSSPQKKSNKILARSAAKGCKPATKNKLIAGQAKLTQFFRV</sequence>
<reference evidence="14" key="3">
    <citation type="submission" date="2025-09" db="UniProtKB">
        <authorList>
            <consortium name="Ensembl"/>
        </authorList>
    </citation>
    <scope>IDENTIFICATION</scope>
</reference>
<reference evidence="14" key="2">
    <citation type="submission" date="2025-08" db="UniProtKB">
        <authorList>
            <consortium name="Ensembl"/>
        </authorList>
    </citation>
    <scope>IDENTIFICATION</scope>
</reference>
<dbReference type="InParanoid" id="G3VSR5"/>
<dbReference type="GO" id="GO:0005737">
    <property type="term" value="C:cytoplasm"/>
    <property type="evidence" value="ECO:0007669"/>
    <property type="project" value="UniProtKB-SubCell"/>
</dbReference>
<evidence type="ECO:0000256" key="3">
    <source>
        <dbReference type="ARBA" id="ARBA00009135"/>
    </source>
</evidence>
<dbReference type="PANTHER" id="PTHR32121">
    <property type="entry name" value="PCNA-INTERACTING PARTNER"/>
    <property type="match status" value="1"/>
</dbReference>
<accession>G3VSR5</accession>
<dbReference type="GO" id="GO:0003677">
    <property type="term" value="F:DNA binding"/>
    <property type="evidence" value="ECO:0007669"/>
    <property type="project" value="UniProtKB-KW"/>
</dbReference>
<dbReference type="GO" id="GO:0005654">
    <property type="term" value="C:nucleoplasm"/>
    <property type="evidence" value="ECO:0007669"/>
    <property type="project" value="Ensembl"/>
</dbReference>
<dbReference type="FunCoup" id="G3VSR5">
    <property type="interactions" value="1375"/>
</dbReference>
<dbReference type="GO" id="GO:0000785">
    <property type="term" value="C:chromatin"/>
    <property type="evidence" value="ECO:0007669"/>
    <property type="project" value="Ensembl"/>
</dbReference>
<feature type="compositionally biased region" description="Basic and acidic residues" evidence="13">
    <location>
        <begin position="495"/>
        <end position="505"/>
    </location>
</feature>
<evidence type="ECO:0000256" key="9">
    <source>
        <dbReference type="ARBA" id="ARBA00023242"/>
    </source>
</evidence>
<dbReference type="HOGENOM" id="CLU_034470_1_0_1"/>
<evidence type="ECO:0000256" key="7">
    <source>
        <dbReference type="ARBA" id="ARBA00023125"/>
    </source>
</evidence>
<evidence type="ECO:0000256" key="11">
    <source>
        <dbReference type="ARBA" id="ARBA00032731"/>
    </source>
</evidence>
<keyword evidence="5" id="KW-0963">Cytoplasm</keyword>
<keyword evidence="6" id="KW-0227">DNA damage</keyword>
<feature type="compositionally biased region" description="Polar residues" evidence="13">
    <location>
        <begin position="474"/>
        <end position="494"/>
    </location>
</feature>
<dbReference type="PANTHER" id="PTHR32121:SF0">
    <property type="entry name" value="PCNA-INTERACTING PARTNER"/>
    <property type="match status" value="1"/>
</dbReference>
<evidence type="ECO:0000256" key="13">
    <source>
        <dbReference type="SAM" id="MobiDB-lite"/>
    </source>
</evidence>
<evidence type="ECO:0000256" key="4">
    <source>
        <dbReference type="ARBA" id="ARBA00014320"/>
    </source>
</evidence>
<keyword evidence="9" id="KW-0539">Nucleus</keyword>
<proteinExistence type="inferred from homology"/>
<dbReference type="InterPro" id="IPR038932">
    <property type="entry name" value="PARPBP"/>
</dbReference>
<evidence type="ECO:0000256" key="1">
    <source>
        <dbReference type="ARBA" id="ARBA00004123"/>
    </source>
</evidence>
<dbReference type="Proteomes" id="UP000007648">
    <property type="component" value="Unassembled WGS sequence"/>
</dbReference>
<protein>
    <recommendedName>
        <fullName evidence="4">PCNA-interacting partner</fullName>
    </recommendedName>
    <alternativeName>
        <fullName evidence="10">PARP-1 binding protein</fullName>
    </alternativeName>
    <alternativeName>
        <fullName evidence="11">PARP1-binding protein</fullName>
    </alternativeName>
</protein>
<comment type="subunit">
    <text evidence="12">Interacts with RAD51 and PCNA. Interacts with PARP1. Interacts with TASOR.</text>
</comment>
<dbReference type="Gene3D" id="1.10.486.10">
    <property type="entry name" value="PCRA, domain 4"/>
    <property type="match status" value="1"/>
</dbReference>
<organism evidence="14 15">
    <name type="scientific">Sarcophilus harrisii</name>
    <name type="common">Tasmanian devil</name>
    <name type="synonym">Sarcophilus laniarius</name>
    <dbReference type="NCBI Taxonomy" id="9305"/>
    <lineage>
        <taxon>Eukaryota</taxon>
        <taxon>Metazoa</taxon>
        <taxon>Chordata</taxon>
        <taxon>Craniata</taxon>
        <taxon>Vertebrata</taxon>
        <taxon>Euteleostomi</taxon>
        <taxon>Mammalia</taxon>
        <taxon>Metatheria</taxon>
        <taxon>Dasyuromorphia</taxon>
        <taxon>Dasyuridae</taxon>
        <taxon>Sarcophilus</taxon>
    </lineage>
</organism>
<evidence type="ECO:0000256" key="12">
    <source>
        <dbReference type="ARBA" id="ARBA00063564"/>
    </source>
</evidence>